<dbReference type="PROSITE" id="PS50222">
    <property type="entry name" value="EF_HAND_2"/>
    <property type="match status" value="1"/>
</dbReference>
<dbReference type="GO" id="GO:0004222">
    <property type="term" value="F:metalloendopeptidase activity"/>
    <property type="evidence" value="ECO:0007669"/>
    <property type="project" value="TreeGrafter"/>
</dbReference>
<dbReference type="GO" id="GO:0005509">
    <property type="term" value="F:calcium ion binding"/>
    <property type="evidence" value="ECO:0007669"/>
    <property type="project" value="InterPro"/>
</dbReference>
<proteinExistence type="predicted"/>
<keyword evidence="1" id="KW-0732">Signal</keyword>
<protein>
    <recommendedName>
        <fullName evidence="2">EF-hand domain-containing protein</fullName>
    </recommendedName>
</protein>
<accession>A0A0E9LVX5</accession>
<dbReference type="Gene3D" id="2.70.70.10">
    <property type="entry name" value="Glucose Permease (Domain IIA)"/>
    <property type="match status" value="2"/>
</dbReference>
<dbReference type="Proteomes" id="UP000032900">
    <property type="component" value="Unassembled WGS sequence"/>
</dbReference>
<dbReference type="SUPFAM" id="SSF51261">
    <property type="entry name" value="Duplicated hybrid motif"/>
    <property type="match status" value="2"/>
</dbReference>
<keyword evidence="4" id="KW-1185">Reference proteome</keyword>
<dbReference type="CDD" id="cd12797">
    <property type="entry name" value="M23_peptidase"/>
    <property type="match status" value="1"/>
</dbReference>
<comment type="caution">
    <text evidence="3">The sequence shown here is derived from an EMBL/GenBank/DDBJ whole genome shotgun (WGS) entry which is preliminary data.</text>
</comment>
<dbReference type="PROSITE" id="PS00018">
    <property type="entry name" value="EF_HAND_1"/>
    <property type="match status" value="1"/>
</dbReference>
<evidence type="ECO:0000313" key="4">
    <source>
        <dbReference type="Proteomes" id="UP000032900"/>
    </source>
</evidence>
<dbReference type="Pfam" id="PF01551">
    <property type="entry name" value="Peptidase_M23"/>
    <property type="match status" value="1"/>
</dbReference>
<organism evidence="3 4">
    <name type="scientific">Geofilum rubicundum JCM 15548</name>
    <dbReference type="NCBI Taxonomy" id="1236989"/>
    <lineage>
        <taxon>Bacteria</taxon>
        <taxon>Pseudomonadati</taxon>
        <taxon>Bacteroidota</taxon>
        <taxon>Bacteroidia</taxon>
        <taxon>Marinilabiliales</taxon>
        <taxon>Marinilabiliaceae</taxon>
        <taxon>Geofilum</taxon>
    </lineage>
</organism>
<dbReference type="OrthoDB" id="9813532at2"/>
<feature type="domain" description="EF-hand" evidence="2">
    <location>
        <begin position="542"/>
        <end position="577"/>
    </location>
</feature>
<sequence>MKFVYPVDINEKDPAASRYLKGASNRTGYYPIGRMNTWHGGVHFQTDKAIRVIADGKIVAFRVPRTYFKEEIGGREGHYSNGFVLVQHDYESPKGQKLTFYSFYNHLTSLEDMPENKIPDIFEGEIYKVRKDVKDTFAGKVGARLRKEPKVADNILALMPPEEVLEIAPESIGKTGWLKVVNYGANELEGYCHDSSLEKEVVVTLKEDLCDKVNNVCMEVKAGTVIGYAGLNGFEKHEAYRAAHLEVFTADGVKDFLANSQKDGEDKKYYTKLFAGTELKVSLPVKVAKNSKVKLLSGSSENYQRVEIVNIEVTVNNRFEALGEYDSGNKTYEFLASQSDRIEAFNKVAGDIARVGDSVELLEQLEGKKRKVRHLNPASGRVFWVKKEMIEKKVITYEVPQEQDEAELGIAPEFAVMPAARELSISGEMPDSITETKDYDVLNTDLMEINILNPEFHERESRTLESDVVVNFKNGLEYSDADGKKWYLLEFKELKPNGVARYYQGLVKEEELSDKFSAYDWDKFGFRILEDVNNDYIYDFKNKSEFLKEICKLVDENKNGILEPFELQRALNNHYTVDKLSKLVCKHHSEWAYGGRYFSALEKQVEQVLQKGIDLEEDEARKQELETLKKERMAAFEAKVKQLAIWEEIESRKGSYASKFVKGALLTNPLTTGGYLTYEGVKWLYRKFRSDEEIPLSPFPVNNPVVYHFHPIAFVEGMRRMGNQIFEPIKNSLLCLYTQNGNYRPWHNVFGNVRTLNSNSKHQGVDILAKPDTEVYSCFDGVVKKVENQSGYGKVLIIEIEDIDSFVDCKKDYSLLYKDKGELQYGKGFNLNGPLFLFYAHLNDCYVSVNDKVAGGQLVASSGTTGYGSSKDPHLHFEIRNKLSAPGLSNRCNPAFFIDYKNESDMAIKDKQFQEEVAQKFWD</sequence>
<dbReference type="InterPro" id="IPR011055">
    <property type="entry name" value="Dup_hybrid_motif"/>
</dbReference>
<dbReference type="PANTHER" id="PTHR21666:SF289">
    <property type="entry name" value="L-ALA--D-GLU ENDOPEPTIDASE"/>
    <property type="match status" value="1"/>
</dbReference>
<dbReference type="STRING" id="1236989.JCM15548_11459"/>
<dbReference type="EMBL" id="BAZW01000008">
    <property type="protein sequence ID" value="GAO29286.1"/>
    <property type="molecule type" value="Genomic_DNA"/>
</dbReference>
<evidence type="ECO:0000256" key="1">
    <source>
        <dbReference type="ARBA" id="ARBA00022729"/>
    </source>
</evidence>
<dbReference type="InterPro" id="IPR050570">
    <property type="entry name" value="Cell_wall_metabolism_enzyme"/>
</dbReference>
<evidence type="ECO:0000259" key="2">
    <source>
        <dbReference type="PROSITE" id="PS50222"/>
    </source>
</evidence>
<gene>
    <name evidence="3" type="ORF">JCM15548_11459</name>
</gene>
<evidence type="ECO:0000313" key="3">
    <source>
        <dbReference type="EMBL" id="GAO29286.1"/>
    </source>
</evidence>
<dbReference type="InterPro" id="IPR002048">
    <property type="entry name" value="EF_hand_dom"/>
</dbReference>
<reference evidence="3 4" key="1">
    <citation type="journal article" date="2015" name="Microbes Environ.">
        <title>Distribution and evolution of nitrogen fixation genes in the phylum bacteroidetes.</title>
        <authorList>
            <person name="Inoue J."/>
            <person name="Oshima K."/>
            <person name="Suda W."/>
            <person name="Sakamoto M."/>
            <person name="Iino T."/>
            <person name="Noda S."/>
            <person name="Hongoh Y."/>
            <person name="Hattori M."/>
            <person name="Ohkuma M."/>
        </authorList>
    </citation>
    <scope>NUCLEOTIDE SEQUENCE [LARGE SCALE GENOMIC DNA]</scope>
    <source>
        <strain evidence="3">JCM 15548</strain>
    </source>
</reference>
<name>A0A0E9LVX5_9BACT</name>
<dbReference type="InterPro" id="IPR018247">
    <property type="entry name" value="EF_Hand_1_Ca_BS"/>
</dbReference>
<dbReference type="AlphaFoldDB" id="A0A0E9LVX5"/>
<dbReference type="InterPro" id="IPR016047">
    <property type="entry name" value="M23ase_b-sheet_dom"/>
</dbReference>
<dbReference type="PANTHER" id="PTHR21666">
    <property type="entry name" value="PEPTIDASE-RELATED"/>
    <property type="match status" value="1"/>
</dbReference>